<keyword evidence="3" id="KW-1185">Reference proteome</keyword>
<dbReference type="Gene3D" id="3.40.50.300">
    <property type="entry name" value="P-loop containing nucleotide triphosphate hydrolases"/>
    <property type="match status" value="1"/>
</dbReference>
<evidence type="ECO:0000259" key="1">
    <source>
        <dbReference type="Pfam" id="PF13304"/>
    </source>
</evidence>
<dbReference type="eggNOG" id="COG4938">
    <property type="taxonomic scope" value="Bacteria"/>
</dbReference>
<evidence type="ECO:0000313" key="3">
    <source>
        <dbReference type="Proteomes" id="UP000003953"/>
    </source>
</evidence>
<dbReference type="InterPro" id="IPR027417">
    <property type="entry name" value="P-loop_NTPase"/>
</dbReference>
<dbReference type="PIRSF" id="PIRSF034888">
    <property type="entry name" value="P-loop_UCP034888"/>
    <property type="match status" value="1"/>
</dbReference>
<dbReference type="SUPFAM" id="SSF52540">
    <property type="entry name" value="P-loop containing nucleoside triphosphate hydrolases"/>
    <property type="match status" value="1"/>
</dbReference>
<dbReference type="InterPro" id="IPR014592">
    <property type="entry name" value="P-loop_UCP034888"/>
</dbReference>
<proteinExistence type="predicted"/>
<gene>
    <name evidence="2" type="ORF">HPMG_00026</name>
</gene>
<dbReference type="GO" id="GO:0005524">
    <property type="term" value="F:ATP binding"/>
    <property type="evidence" value="ECO:0007669"/>
    <property type="project" value="InterPro"/>
</dbReference>
<dbReference type="InterPro" id="IPR003959">
    <property type="entry name" value="ATPase_AAA_core"/>
</dbReference>
<accession>C5EX25</accession>
<dbReference type="EMBL" id="DS990441">
    <property type="protein sequence ID" value="EEQ62569.1"/>
    <property type="molecule type" value="Genomic_DNA"/>
</dbReference>
<dbReference type="GO" id="GO:0016887">
    <property type="term" value="F:ATP hydrolysis activity"/>
    <property type="evidence" value="ECO:0007669"/>
    <property type="project" value="InterPro"/>
</dbReference>
<dbReference type="HOGENOM" id="CLU_032548_0_0_7"/>
<dbReference type="Proteomes" id="UP000003953">
    <property type="component" value="Unassembled WGS sequence"/>
</dbReference>
<dbReference type="PANTHER" id="PTHR43581">
    <property type="entry name" value="ATP/GTP PHOSPHATASE"/>
    <property type="match status" value="1"/>
</dbReference>
<protein>
    <recommendedName>
        <fullName evidence="1">ATPase AAA-type core domain-containing protein</fullName>
    </recommendedName>
</protein>
<dbReference type="Pfam" id="PF13304">
    <property type="entry name" value="AAA_21"/>
    <property type="match status" value="1"/>
</dbReference>
<dbReference type="InterPro" id="IPR051396">
    <property type="entry name" value="Bact_Antivir_Def_Nuclease"/>
</dbReference>
<reference evidence="3" key="1">
    <citation type="journal article" date="2014" name="Genome Announc.">
        <title>Draft genome sequences of six enterohepatic helicobacter species isolated from humans and one from rhesus macaques.</title>
        <authorList>
            <person name="Shen Z."/>
            <person name="Sheh A."/>
            <person name="Young S.K."/>
            <person name="Abouelliel A."/>
            <person name="Ward D.V."/>
            <person name="Earl A.M."/>
            <person name="Fox J.G."/>
        </authorList>
    </citation>
    <scope>NUCLEOTIDE SEQUENCE [LARGE SCALE GENOMIC DNA]</scope>
    <source>
        <strain evidence="3">MIT 98-5489</strain>
    </source>
</reference>
<sequence>MNMFTNLKIKNFKSIVDYDFEFKPFTILSGTNSSGKSSVIQSILFYSYHSNADIYLEEYLGNFGNVSNLLYFNNTRDQTIEITPSIDGKKLSPLMSNNTGDWQQLTNNHFFKFEKELFHLCSNRIGQENLSKIHKTLRSGNNGEYLFGFYEEAKNQALKNKELVSTQDSDTLSMQVEFWLTKILDLKIKPITQKIDTNNIRIYYKDESGFELLPFNLGAGIGYLTKILILGLSLEKGNVLIIENPEVHLHPKAIAKLTDFFVFLVNAGIQVILETHSEHLLNKTRWNVFKHQISHDVVKIYYKSNAIDNFIDLNINQQGRYTCENEGNEEIVEFPTGFFDSDLDELLEMA</sequence>
<evidence type="ECO:0000313" key="2">
    <source>
        <dbReference type="EMBL" id="EEQ62569.1"/>
    </source>
</evidence>
<organism evidence="2 3">
    <name type="scientific">Helicobacter pullorum MIT 98-5489</name>
    <dbReference type="NCBI Taxonomy" id="537972"/>
    <lineage>
        <taxon>Bacteria</taxon>
        <taxon>Pseudomonadati</taxon>
        <taxon>Campylobacterota</taxon>
        <taxon>Epsilonproteobacteria</taxon>
        <taxon>Campylobacterales</taxon>
        <taxon>Helicobacteraceae</taxon>
        <taxon>Helicobacter</taxon>
    </lineage>
</organism>
<dbReference type="PANTHER" id="PTHR43581:SF4">
    <property type="entry name" value="ATP_GTP PHOSPHATASE"/>
    <property type="match status" value="1"/>
</dbReference>
<name>C5EX25_9HELI</name>
<feature type="domain" description="ATPase AAA-type core" evidence="1">
    <location>
        <begin position="178"/>
        <end position="282"/>
    </location>
</feature>
<dbReference type="AlphaFoldDB" id="C5EX25"/>